<name>A0A8D8F4B1_CULPI</name>
<accession>A0A8D8F4B1</accession>
<organism evidence="1">
    <name type="scientific">Culex pipiens</name>
    <name type="common">House mosquito</name>
    <dbReference type="NCBI Taxonomy" id="7175"/>
    <lineage>
        <taxon>Eukaryota</taxon>
        <taxon>Metazoa</taxon>
        <taxon>Ecdysozoa</taxon>
        <taxon>Arthropoda</taxon>
        <taxon>Hexapoda</taxon>
        <taxon>Insecta</taxon>
        <taxon>Pterygota</taxon>
        <taxon>Neoptera</taxon>
        <taxon>Endopterygota</taxon>
        <taxon>Diptera</taxon>
        <taxon>Nematocera</taxon>
        <taxon>Culicoidea</taxon>
        <taxon>Culicidae</taxon>
        <taxon>Culicinae</taxon>
        <taxon>Culicini</taxon>
        <taxon>Culex</taxon>
        <taxon>Culex</taxon>
    </lineage>
</organism>
<dbReference type="AlphaFoldDB" id="A0A8D8F4B1"/>
<sequence>MPWEEKEIRKKVSSKISQEKPKERWLIKQLWYNNYPLSIMQQLRKRMPIDHMQMSSRHSNLVQPIGPRLFHTLQQIIKKAVDTTLKKQRCFRVNKMCLHHKCLNNVFMSTF</sequence>
<reference evidence="1" key="1">
    <citation type="submission" date="2021-05" db="EMBL/GenBank/DDBJ databases">
        <authorList>
            <person name="Alioto T."/>
            <person name="Alioto T."/>
            <person name="Gomez Garrido J."/>
        </authorList>
    </citation>
    <scope>NUCLEOTIDE SEQUENCE</scope>
</reference>
<dbReference type="EMBL" id="HBUE01030827">
    <property type="protein sequence ID" value="CAG6456389.1"/>
    <property type="molecule type" value="Transcribed_RNA"/>
</dbReference>
<evidence type="ECO:0000313" key="1">
    <source>
        <dbReference type="EMBL" id="CAG6456389.1"/>
    </source>
</evidence>
<protein>
    <submittedName>
        <fullName evidence="1">(northern house mosquito) hypothetical protein</fullName>
    </submittedName>
</protein>
<proteinExistence type="predicted"/>